<organism evidence="4 5">
    <name type="scientific">Levilactobacillus brevis</name>
    <name type="common">Lactobacillus brevis</name>
    <dbReference type="NCBI Taxonomy" id="1580"/>
    <lineage>
        <taxon>Bacteria</taxon>
        <taxon>Bacillati</taxon>
        <taxon>Bacillota</taxon>
        <taxon>Bacilli</taxon>
        <taxon>Lactobacillales</taxon>
        <taxon>Lactobacillaceae</taxon>
        <taxon>Levilactobacillus</taxon>
    </lineage>
</organism>
<protein>
    <submittedName>
        <fullName evidence="4">Transcriptional regulator</fullName>
    </submittedName>
</protein>
<name>A0A5B7Y5A4_LEVBR</name>
<dbReference type="EMBL" id="CP031198">
    <property type="protein sequence ID" value="QCZ54319.1"/>
    <property type="molecule type" value="Genomic_DNA"/>
</dbReference>
<gene>
    <name evidence="4" type="ORF">UCCLBBS449_2415</name>
</gene>
<evidence type="ECO:0000313" key="5">
    <source>
        <dbReference type="Proteomes" id="UP000307074"/>
    </source>
</evidence>
<dbReference type="PANTHER" id="PTHR43479:SF11">
    <property type="entry name" value="ACREF_ENVCD OPERON REPRESSOR-RELATED"/>
    <property type="match status" value="1"/>
</dbReference>
<feature type="DNA-binding region" description="H-T-H motif" evidence="2">
    <location>
        <begin position="28"/>
        <end position="47"/>
    </location>
</feature>
<dbReference type="PANTHER" id="PTHR43479">
    <property type="entry name" value="ACREF/ENVCD OPERON REPRESSOR-RELATED"/>
    <property type="match status" value="1"/>
</dbReference>
<dbReference type="Pfam" id="PF14278">
    <property type="entry name" value="TetR_C_8"/>
    <property type="match status" value="1"/>
</dbReference>
<dbReference type="Gene3D" id="1.10.357.10">
    <property type="entry name" value="Tetracycline Repressor, domain 2"/>
    <property type="match status" value="1"/>
</dbReference>
<dbReference type="Proteomes" id="UP000307074">
    <property type="component" value="Chromosome"/>
</dbReference>
<dbReference type="GO" id="GO:0003677">
    <property type="term" value="F:DNA binding"/>
    <property type="evidence" value="ECO:0007669"/>
    <property type="project" value="UniProtKB-UniRule"/>
</dbReference>
<reference evidence="4 5" key="1">
    <citation type="submission" date="2018-07" db="EMBL/GenBank/DDBJ databases">
        <authorList>
            <person name="Feyereisen M."/>
        </authorList>
    </citation>
    <scope>NUCLEOTIDE SEQUENCE [LARGE SCALE GENOMIC DNA]</scope>
    <source>
        <strain evidence="4 5">UCCLBBS449</strain>
    </source>
</reference>
<dbReference type="InterPro" id="IPR050624">
    <property type="entry name" value="HTH-type_Tx_Regulator"/>
</dbReference>
<evidence type="ECO:0000259" key="3">
    <source>
        <dbReference type="PROSITE" id="PS50977"/>
    </source>
</evidence>
<evidence type="ECO:0000256" key="1">
    <source>
        <dbReference type="ARBA" id="ARBA00023125"/>
    </source>
</evidence>
<dbReference type="PROSITE" id="PS50977">
    <property type="entry name" value="HTH_TETR_2"/>
    <property type="match status" value="1"/>
</dbReference>
<dbReference type="InterPro" id="IPR039532">
    <property type="entry name" value="TetR_C_Firmicutes"/>
</dbReference>
<proteinExistence type="predicted"/>
<dbReference type="InterPro" id="IPR009057">
    <property type="entry name" value="Homeodomain-like_sf"/>
</dbReference>
<accession>A0A5B7Y5A4</accession>
<feature type="domain" description="HTH tetR-type" evidence="3">
    <location>
        <begin position="5"/>
        <end position="65"/>
    </location>
</feature>
<evidence type="ECO:0000256" key="2">
    <source>
        <dbReference type="PROSITE-ProRule" id="PRU00335"/>
    </source>
</evidence>
<keyword evidence="1 2" id="KW-0238">DNA-binding</keyword>
<sequence length="178" mass="21029">MIHRQSTQELLANSLIDLASTKTIRKITIHDVTHNCHTGRQTFYNYFNSKEDLITWYYTTQMDRCLTDQTLPIEQRITNSLTVIQQQQTFFEKLLQAYDTQFVINLFYRYSVNYCRQSITCKAGLKALTKEIQFDIQFDCYGCACIQIHWIQSQLIEPASYISRRFITSRPSSLNSFF</sequence>
<evidence type="ECO:0000313" key="4">
    <source>
        <dbReference type="EMBL" id="QCZ54319.1"/>
    </source>
</evidence>
<dbReference type="RefSeq" id="WP_042520652.1">
    <property type="nucleotide sequence ID" value="NZ_CP031198.1"/>
</dbReference>
<dbReference type="AlphaFoldDB" id="A0A5B7Y5A4"/>
<dbReference type="InterPro" id="IPR001647">
    <property type="entry name" value="HTH_TetR"/>
</dbReference>
<dbReference type="SUPFAM" id="SSF46689">
    <property type="entry name" value="Homeodomain-like"/>
    <property type="match status" value="1"/>
</dbReference>